<keyword evidence="6" id="KW-1185">Reference proteome</keyword>
<dbReference type="Proteomes" id="UP000000844">
    <property type="component" value="Chromosome"/>
</dbReference>
<organism evidence="5 6">
    <name type="scientific">Stackebrandtia nassauensis (strain DSM 44728 / CIP 108903 / NRRL B-16338 / NBRC 102104 / LLR-40K-21)</name>
    <dbReference type="NCBI Taxonomy" id="446470"/>
    <lineage>
        <taxon>Bacteria</taxon>
        <taxon>Bacillati</taxon>
        <taxon>Actinomycetota</taxon>
        <taxon>Actinomycetes</taxon>
        <taxon>Glycomycetales</taxon>
        <taxon>Glycomycetaceae</taxon>
        <taxon>Stackebrandtia</taxon>
    </lineage>
</organism>
<dbReference type="AlphaFoldDB" id="D3PYR5"/>
<feature type="compositionally biased region" description="Basic and acidic residues" evidence="2">
    <location>
        <begin position="38"/>
        <end position="47"/>
    </location>
</feature>
<name>D3PYR5_STANL</name>
<feature type="region of interest" description="Disordered" evidence="2">
    <location>
        <begin position="20"/>
        <end position="69"/>
    </location>
</feature>
<dbReference type="STRING" id="446470.Snas_3842"/>
<dbReference type="Gene3D" id="2.60.40.1240">
    <property type="match status" value="1"/>
</dbReference>
<sequence length="195" mass="20111">MKPPIPVLALAAAVALLAGCGGDTPPDEAAKSASASASDDHHDHGGGDPDAPPQPTSVTLGAPVSLSGKADGEEFEVTYAVTKIDTADKADDGGKPGSGKVFVVADVEVHSYKGSHTVGPGNDDYVFSLIDKKDKEYRQSKQEVGEPLTGTVKSKKTRSGTVVFEVPESIAADGKIRLKAKGANSGDQTIIWKRS</sequence>
<evidence type="ECO:0000313" key="6">
    <source>
        <dbReference type="Proteomes" id="UP000000844"/>
    </source>
</evidence>
<dbReference type="PROSITE" id="PS51257">
    <property type="entry name" value="PROKAR_LIPOPROTEIN"/>
    <property type="match status" value="1"/>
</dbReference>
<dbReference type="KEGG" id="sna:Snas_3842"/>
<dbReference type="OrthoDB" id="5192316at2"/>
<accession>D3PYR5</accession>
<evidence type="ECO:0000259" key="4">
    <source>
        <dbReference type="Pfam" id="PF11611"/>
    </source>
</evidence>
<dbReference type="RefSeq" id="WP_013019069.1">
    <property type="nucleotide sequence ID" value="NC_013947.1"/>
</dbReference>
<dbReference type="Pfam" id="PF11611">
    <property type="entry name" value="DUF4352"/>
    <property type="match status" value="1"/>
</dbReference>
<feature type="signal peptide" evidence="3">
    <location>
        <begin position="1"/>
        <end position="18"/>
    </location>
</feature>
<dbReference type="InterPro" id="IPR029050">
    <property type="entry name" value="Immunoprotect_excell_Ig-like"/>
</dbReference>
<evidence type="ECO:0000313" key="5">
    <source>
        <dbReference type="EMBL" id="ADD43498.1"/>
    </source>
</evidence>
<dbReference type="EMBL" id="CP001778">
    <property type="protein sequence ID" value="ADD43498.1"/>
    <property type="molecule type" value="Genomic_DNA"/>
</dbReference>
<dbReference type="HOGENOM" id="CLU_1395554_0_0_11"/>
<evidence type="ECO:0000256" key="3">
    <source>
        <dbReference type="SAM" id="SignalP"/>
    </source>
</evidence>
<feature type="domain" description="DUF4352" evidence="4">
    <location>
        <begin position="77"/>
        <end position="170"/>
    </location>
</feature>
<gene>
    <name evidence="5" type="ordered locus">Snas_3842</name>
</gene>
<evidence type="ECO:0000256" key="1">
    <source>
        <dbReference type="ARBA" id="ARBA00022729"/>
    </source>
</evidence>
<dbReference type="InterPro" id="IPR029051">
    <property type="entry name" value="DUF4352"/>
</dbReference>
<evidence type="ECO:0000256" key="2">
    <source>
        <dbReference type="SAM" id="MobiDB-lite"/>
    </source>
</evidence>
<protein>
    <recommendedName>
        <fullName evidence="4">DUF4352 domain-containing protein</fullName>
    </recommendedName>
</protein>
<reference evidence="5 6" key="1">
    <citation type="journal article" date="2009" name="Stand. Genomic Sci.">
        <title>Complete genome sequence of Stackebrandtia nassauensis type strain (LLR-40K-21).</title>
        <authorList>
            <person name="Munk C."/>
            <person name="Lapidus A."/>
            <person name="Copeland A."/>
            <person name="Jando M."/>
            <person name="Mayilraj S."/>
            <person name="Glavina Del Rio T."/>
            <person name="Nolan M."/>
            <person name="Chen F."/>
            <person name="Lucas S."/>
            <person name="Tice H."/>
            <person name="Cheng J.F."/>
            <person name="Han C."/>
            <person name="Detter J.C."/>
            <person name="Bruce D."/>
            <person name="Goodwin L."/>
            <person name="Chain P."/>
            <person name="Pitluck S."/>
            <person name="Goker M."/>
            <person name="Ovchinikova G."/>
            <person name="Pati A."/>
            <person name="Ivanova N."/>
            <person name="Mavromatis K."/>
            <person name="Chen A."/>
            <person name="Palaniappan K."/>
            <person name="Land M."/>
            <person name="Hauser L."/>
            <person name="Chang Y.J."/>
            <person name="Jeffries C.D."/>
            <person name="Bristow J."/>
            <person name="Eisen J.A."/>
            <person name="Markowitz V."/>
            <person name="Hugenholtz P."/>
            <person name="Kyrpides N.C."/>
            <person name="Klenk H.P."/>
        </authorList>
    </citation>
    <scope>NUCLEOTIDE SEQUENCE [LARGE SCALE GENOMIC DNA]</scope>
    <source>
        <strain evidence="6">DSM 44728 / CIP 108903 / NRRL B-16338 / NBRC 102104 / LLR-40K-21</strain>
    </source>
</reference>
<feature type="chain" id="PRO_5038783770" description="DUF4352 domain-containing protein" evidence="3">
    <location>
        <begin position="19"/>
        <end position="195"/>
    </location>
</feature>
<keyword evidence="1 3" id="KW-0732">Signal</keyword>
<proteinExistence type="predicted"/>